<dbReference type="InterPro" id="IPR003653">
    <property type="entry name" value="Peptidase_C48_C"/>
</dbReference>
<dbReference type="Gene3D" id="3.40.395.10">
    <property type="entry name" value="Adenoviral Proteinase, Chain A"/>
    <property type="match status" value="1"/>
</dbReference>
<dbReference type="AlphaFoldDB" id="A0AAD8TNW0"/>
<reference evidence="5" key="1">
    <citation type="submission" date="2023-07" db="EMBL/GenBank/DDBJ databases">
        <title>A chromosome-level genome assembly of Lolium multiflorum.</title>
        <authorList>
            <person name="Chen Y."/>
            <person name="Copetti D."/>
            <person name="Kolliker R."/>
            <person name="Studer B."/>
        </authorList>
    </citation>
    <scope>NUCLEOTIDE SEQUENCE</scope>
    <source>
        <strain evidence="5">02402/16</strain>
        <tissue evidence="5">Leaf</tissue>
    </source>
</reference>
<feature type="domain" description="Ubiquitin-like protease family profile" evidence="4">
    <location>
        <begin position="316"/>
        <end position="498"/>
    </location>
</feature>
<evidence type="ECO:0000313" key="6">
    <source>
        <dbReference type="Proteomes" id="UP001231189"/>
    </source>
</evidence>
<evidence type="ECO:0000313" key="5">
    <source>
        <dbReference type="EMBL" id="KAK1686619.1"/>
    </source>
</evidence>
<evidence type="ECO:0000256" key="1">
    <source>
        <dbReference type="ARBA" id="ARBA00005234"/>
    </source>
</evidence>
<sequence length="550" mass="61530">MQSKIATSAAAAEDSYPCVRRLRHRRLLAYLHNQGFEGAFHSLIQELGQRQHTIFSAAHLRKLVAGGRWGDALSYLCRFLSLPPVDVEACALVLFLAALRCLDSIAATGSGAVVDVITAGQHRRYNVAFLAPIFRRSAKLISIVNTMLNSPLYRASLDWELVKQGASSFAQDLALESPEIGEVLLRLPASGGPHDVLLPVFRRRRPYVRKQARRPTSSAIAKLYLGLNNKNSNKKKSLPSSAGPIPGLDTDQALNRAADLLEKCLKAARRPELHRGHPLQSTGVQGLNVEESACILFVENHCLLNPNTMLVNIDGYRLNAQNLKCLTIGKTRDNTEKFIPTIVTNAYIKIILSRRANCVLSKRFLVYYLGFAQMIPRIVNEGVSRMRTDNLLDHAKFLIQSEQVFLPMVVNSHLILLVVNNKRKQFQVLDSARMYSQYESQINDTIKGIKNLLDIARSRGLHGVPDVTNWPVNKIYHIPPQEDGCSCSLFALKFIELWDGEGLSISFNQSDIHSFRVQVLVELLLSELNCMNGVKIELRRLLDEAKLLSR</sequence>
<keyword evidence="6" id="KW-1185">Reference proteome</keyword>
<dbReference type="Proteomes" id="UP001231189">
    <property type="component" value="Unassembled WGS sequence"/>
</dbReference>
<name>A0AAD8TNW0_LOLMU</name>
<dbReference type="GO" id="GO:0008234">
    <property type="term" value="F:cysteine-type peptidase activity"/>
    <property type="evidence" value="ECO:0007669"/>
    <property type="project" value="InterPro"/>
</dbReference>
<keyword evidence="3" id="KW-0378">Hydrolase</keyword>
<accession>A0AAD8TNW0</accession>
<evidence type="ECO:0000256" key="3">
    <source>
        <dbReference type="ARBA" id="ARBA00022801"/>
    </source>
</evidence>
<dbReference type="SUPFAM" id="SSF54001">
    <property type="entry name" value="Cysteine proteinases"/>
    <property type="match status" value="1"/>
</dbReference>
<dbReference type="EMBL" id="JAUUTY010000002">
    <property type="protein sequence ID" value="KAK1686619.1"/>
    <property type="molecule type" value="Genomic_DNA"/>
</dbReference>
<gene>
    <name evidence="5" type="ORF">QYE76_047467</name>
</gene>
<dbReference type="PANTHER" id="PTHR36478">
    <property type="entry name" value="OS04G0614237 PROTEIN-RELATED"/>
    <property type="match status" value="1"/>
</dbReference>
<dbReference type="InterPro" id="IPR038765">
    <property type="entry name" value="Papain-like_cys_pep_sf"/>
</dbReference>
<dbReference type="Pfam" id="PF02902">
    <property type="entry name" value="Peptidase_C48"/>
    <property type="match status" value="1"/>
</dbReference>
<proteinExistence type="inferred from homology"/>
<organism evidence="5 6">
    <name type="scientific">Lolium multiflorum</name>
    <name type="common">Italian ryegrass</name>
    <name type="synonym">Lolium perenne subsp. multiflorum</name>
    <dbReference type="NCBI Taxonomy" id="4521"/>
    <lineage>
        <taxon>Eukaryota</taxon>
        <taxon>Viridiplantae</taxon>
        <taxon>Streptophyta</taxon>
        <taxon>Embryophyta</taxon>
        <taxon>Tracheophyta</taxon>
        <taxon>Spermatophyta</taxon>
        <taxon>Magnoliopsida</taxon>
        <taxon>Liliopsida</taxon>
        <taxon>Poales</taxon>
        <taxon>Poaceae</taxon>
        <taxon>BOP clade</taxon>
        <taxon>Pooideae</taxon>
        <taxon>Poodae</taxon>
        <taxon>Poeae</taxon>
        <taxon>Poeae Chloroplast Group 2 (Poeae type)</taxon>
        <taxon>Loliodinae</taxon>
        <taxon>Loliinae</taxon>
        <taxon>Lolium</taxon>
    </lineage>
</organism>
<keyword evidence="2" id="KW-0645">Protease</keyword>
<comment type="caution">
    <text evidence="5">The sequence shown here is derived from an EMBL/GenBank/DDBJ whole genome shotgun (WGS) entry which is preliminary data.</text>
</comment>
<comment type="similarity">
    <text evidence="1">Belongs to the peptidase C48 family.</text>
</comment>
<evidence type="ECO:0000256" key="2">
    <source>
        <dbReference type="ARBA" id="ARBA00022670"/>
    </source>
</evidence>
<dbReference type="PROSITE" id="PS50600">
    <property type="entry name" value="ULP_PROTEASE"/>
    <property type="match status" value="1"/>
</dbReference>
<dbReference type="GO" id="GO:0006508">
    <property type="term" value="P:proteolysis"/>
    <property type="evidence" value="ECO:0007669"/>
    <property type="project" value="UniProtKB-KW"/>
</dbReference>
<dbReference type="PANTHER" id="PTHR36478:SF16">
    <property type="entry name" value="LISH DOMAIN-CONTAINING PROTEIN"/>
    <property type="match status" value="1"/>
</dbReference>
<evidence type="ECO:0000259" key="4">
    <source>
        <dbReference type="PROSITE" id="PS50600"/>
    </source>
</evidence>
<protein>
    <recommendedName>
        <fullName evidence="4">Ubiquitin-like protease family profile domain-containing protein</fullName>
    </recommendedName>
</protein>